<dbReference type="Pfam" id="PF02771">
    <property type="entry name" value="Acyl-CoA_dh_N"/>
    <property type="match status" value="1"/>
</dbReference>
<dbReference type="InterPro" id="IPR046373">
    <property type="entry name" value="Acyl-CoA_Oxase/DH_mid-dom_sf"/>
</dbReference>
<sequence>MKTTAIHADHWIDTTKSLAQTFQKGSQENDEKGQFVFENYELLKTSEYFSLLVPQELGGAGLSFSEVCNIIRIIGNGCGSTALAFSMHQHLVAATVWKYKHKGQGAPLLTNVADNQLVLVSTGARDWLGSNGVMTKTEGGYIVNAKKAFASQSANGNILVTSAPYQNEKKEWKVLHFAVPFSSEGVSLLDDWKVMGMRATGSQTVVLENVFVPDSAIALERPQDEFHPVWNVVITVAMPLIMSAYIGIAERAREIALKTAKAMKEQQSHTPFILGKLNNSWLSAKTQWQAMYERTNALEFSPSRTTTTEILGLKTNVSKACIDVVQYAIELVGGRSFYQKNELERLFRDVQASQFHPLPKWDQYAFSAETLLNDSKLDN</sequence>
<dbReference type="InterPro" id="IPR013786">
    <property type="entry name" value="AcylCoA_DH/ox_N"/>
</dbReference>
<dbReference type="Gene3D" id="2.40.110.10">
    <property type="entry name" value="Butyryl-CoA Dehydrogenase, subunit A, domain 2"/>
    <property type="match status" value="1"/>
</dbReference>
<dbReference type="Gene3D" id="1.20.140.10">
    <property type="entry name" value="Butyryl-CoA Dehydrogenase, subunit A, domain 3"/>
    <property type="match status" value="1"/>
</dbReference>
<dbReference type="OrthoDB" id="1170793at2"/>
<dbReference type="SUPFAM" id="SSF47203">
    <property type="entry name" value="Acyl-CoA dehydrogenase C-terminal domain-like"/>
    <property type="match status" value="1"/>
</dbReference>
<evidence type="ECO:0000313" key="5">
    <source>
        <dbReference type="Proteomes" id="UP000291981"/>
    </source>
</evidence>
<keyword evidence="1" id="KW-0560">Oxidoreductase</keyword>
<dbReference type="GO" id="GO:0050660">
    <property type="term" value="F:flavin adenine dinucleotide binding"/>
    <property type="evidence" value="ECO:0007669"/>
    <property type="project" value="InterPro"/>
</dbReference>
<dbReference type="GO" id="GO:0003995">
    <property type="term" value="F:acyl-CoA dehydrogenase activity"/>
    <property type="evidence" value="ECO:0007669"/>
    <property type="project" value="TreeGrafter"/>
</dbReference>
<evidence type="ECO:0000259" key="2">
    <source>
        <dbReference type="Pfam" id="PF02771"/>
    </source>
</evidence>
<dbReference type="Gene3D" id="1.10.540.10">
    <property type="entry name" value="Acyl-CoA dehydrogenase/oxidase, N-terminal domain"/>
    <property type="match status" value="1"/>
</dbReference>
<evidence type="ECO:0000259" key="3">
    <source>
        <dbReference type="Pfam" id="PF08028"/>
    </source>
</evidence>
<organism evidence="4 5">
    <name type="scientific">Flagellimonas allohymeniacidonis</name>
    <dbReference type="NCBI Taxonomy" id="2517819"/>
    <lineage>
        <taxon>Bacteria</taxon>
        <taxon>Pseudomonadati</taxon>
        <taxon>Bacteroidota</taxon>
        <taxon>Flavobacteriia</taxon>
        <taxon>Flavobacteriales</taxon>
        <taxon>Flavobacteriaceae</taxon>
        <taxon>Flagellimonas</taxon>
    </lineage>
</organism>
<protein>
    <submittedName>
        <fullName evidence="4">Acyl-CoA dehydrogenase</fullName>
    </submittedName>
</protein>
<dbReference type="EMBL" id="SGIU01000001">
    <property type="protein sequence ID" value="TAI49496.1"/>
    <property type="molecule type" value="Genomic_DNA"/>
</dbReference>
<accession>A0A4Q8QMG2</accession>
<evidence type="ECO:0000313" key="4">
    <source>
        <dbReference type="EMBL" id="TAI49496.1"/>
    </source>
</evidence>
<evidence type="ECO:0000256" key="1">
    <source>
        <dbReference type="ARBA" id="ARBA00023002"/>
    </source>
</evidence>
<dbReference type="RefSeq" id="WP_130611494.1">
    <property type="nucleotide sequence ID" value="NZ_SGIU01000001.1"/>
</dbReference>
<name>A0A4Q8QMG2_9FLAO</name>
<dbReference type="PIRSF" id="PIRSF016578">
    <property type="entry name" value="HsaA"/>
    <property type="match status" value="1"/>
</dbReference>
<proteinExistence type="predicted"/>
<dbReference type="Proteomes" id="UP000291981">
    <property type="component" value="Unassembled WGS sequence"/>
</dbReference>
<keyword evidence="5" id="KW-1185">Reference proteome</keyword>
<dbReference type="InterPro" id="IPR013107">
    <property type="entry name" value="Acyl-CoA_DH_C"/>
</dbReference>
<reference evidence="4 5" key="1">
    <citation type="submission" date="2019-02" db="EMBL/GenBank/DDBJ databases">
        <title>Draft genome sequence of Muricauda sp. 176CP4-71.</title>
        <authorList>
            <person name="Park J.-S."/>
        </authorList>
    </citation>
    <scope>NUCLEOTIDE SEQUENCE [LARGE SCALE GENOMIC DNA]</scope>
    <source>
        <strain evidence="4 5">176CP4-71</strain>
    </source>
</reference>
<feature type="domain" description="Acyl-CoA dehydrogenase/oxidase N-terminal" evidence="2">
    <location>
        <begin position="22"/>
        <end position="113"/>
    </location>
</feature>
<feature type="domain" description="Acyl-CoA dehydrogenase C-terminal" evidence="3">
    <location>
        <begin position="252"/>
        <end position="356"/>
    </location>
</feature>
<dbReference type="InterPro" id="IPR036250">
    <property type="entry name" value="AcylCo_DH-like_C"/>
</dbReference>
<dbReference type="SUPFAM" id="SSF56645">
    <property type="entry name" value="Acyl-CoA dehydrogenase NM domain-like"/>
    <property type="match status" value="1"/>
</dbReference>
<comment type="caution">
    <text evidence="4">The sequence shown here is derived from an EMBL/GenBank/DDBJ whole genome shotgun (WGS) entry which is preliminary data.</text>
</comment>
<dbReference type="Pfam" id="PF08028">
    <property type="entry name" value="Acyl-CoA_dh_2"/>
    <property type="match status" value="1"/>
</dbReference>
<dbReference type="InterPro" id="IPR009100">
    <property type="entry name" value="AcylCoA_DH/oxidase_NM_dom_sf"/>
</dbReference>
<dbReference type="PANTHER" id="PTHR43884">
    <property type="entry name" value="ACYL-COA DEHYDROGENASE"/>
    <property type="match status" value="1"/>
</dbReference>
<dbReference type="AlphaFoldDB" id="A0A4Q8QMG2"/>
<dbReference type="InterPro" id="IPR037069">
    <property type="entry name" value="AcylCoA_DH/ox_N_sf"/>
</dbReference>
<gene>
    <name evidence="4" type="ORF">EW142_06760</name>
</gene>
<dbReference type="PANTHER" id="PTHR43884:SF25">
    <property type="entry name" value="ACYL-COA DEHYDROGENASE YDBM-RELATED"/>
    <property type="match status" value="1"/>
</dbReference>